<dbReference type="InterPro" id="IPR015943">
    <property type="entry name" value="WD40/YVTN_repeat-like_dom_sf"/>
</dbReference>
<reference evidence="1 2" key="1">
    <citation type="journal article" date="2019" name="Int. J. Syst. Evol. Microbiol.">
        <title>Clostridium fermenticellae sp. nov., isolated from the mud in a fermentation cellar for the production of the Chinese liquor, baijiu.</title>
        <authorList>
            <person name="Xu P.X."/>
            <person name="Chai L.J."/>
            <person name="Qiu T."/>
            <person name="Zhang X.J."/>
            <person name="Lu Z.M."/>
            <person name="Xiao C."/>
            <person name="Wang S.T."/>
            <person name="Shen C.H."/>
            <person name="Shi J.S."/>
            <person name="Xu Z.H."/>
        </authorList>
    </citation>
    <scope>NUCLEOTIDE SEQUENCE [LARGE SCALE GENOMIC DNA]</scope>
    <source>
        <strain evidence="1 2">JN500901</strain>
    </source>
</reference>
<sequence>MKVLKRITLWALISLILQFSGFFYADKYLLTSDTSPVKTKKIVSKTNESQEASINIPDDAENITMSYDGKFVAYYHDDTLKVVDTKTADEKNVDFGDDVEISYYKWLPDRNRMLIAEKSNSKFASNFTLAYYDVDKDIKEDVKELDWSDKKSEVADIQASPLTNVIYVKVANGGKRSSVYWINIMKELKKVDTKAYMIGKINIIPHEDKLVYEDLTYHRIYATDQNQPIDINGVDDPTLLGIDDDDTIYIGQADKDNNVSKIFYGNMKEDTNTFTSVSLDSSVDKNDIYVDSSGYIYVNDNFKGIVTEMKNRKQYKYLGTFVQIYENGIASVSDGKLVKTPIN</sequence>
<dbReference type="Gene3D" id="2.120.10.30">
    <property type="entry name" value="TolB, C-terminal domain"/>
    <property type="match status" value="1"/>
</dbReference>
<dbReference type="Proteomes" id="UP000266301">
    <property type="component" value="Chromosome"/>
</dbReference>
<dbReference type="KEGG" id="cfer:D4Z93_04905"/>
<keyword evidence="2" id="KW-1185">Reference proteome</keyword>
<gene>
    <name evidence="1" type="ORF">D4Z93_04905</name>
</gene>
<accession>A0A386H2F5</accession>
<dbReference type="InterPro" id="IPR011042">
    <property type="entry name" value="6-blade_b-propeller_TolB-like"/>
</dbReference>
<evidence type="ECO:0000313" key="1">
    <source>
        <dbReference type="EMBL" id="AYD39891.1"/>
    </source>
</evidence>
<dbReference type="RefSeq" id="WP_119970897.1">
    <property type="nucleotide sequence ID" value="NZ_CP032416.1"/>
</dbReference>
<dbReference type="Gene3D" id="2.130.10.10">
    <property type="entry name" value="YVTN repeat-like/Quinoprotein amine dehydrogenase"/>
    <property type="match status" value="1"/>
</dbReference>
<protein>
    <recommendedName>
        <fullName evidence="3">Dipeptidylpeptidase IV N-terminal domain-containing protein</fullName>
    </recommendedName>
</protein>
<dbReference type="SUPFAM" id="SSF82171">
    <property type="entry name" value="DPP6 N-terminal domain-like"/>
    <property type="match status" value="1"/>
</dbReference>
<organism evidence="1 2">
    <name type="scientific">Clostridium fermenticellae</name>
    <dbReference type="NCBI Taxonomy" id="2068654"/>
    <lineage>
        <taxon>Bacteria</taxon>
        <taxon>Bacillati</taxon>
        <taxon>Bacillota</taxon>
        <taxon>Clostridia</taxon>
        <taxon>Eubacteriales</taxon>
        <taxon>Clostridiaceae</taxon>
        <taxon>Clostridium</taxon>
    </lineage>
</organism>
<dbReference type="AlphaFoldDB" id="A0A386H2F5"/>
<dbReference type="OrthoDB" id="1630871at2"/>
<evidence type="ECO:0008006" key="3">
    <source>
        <dbReference type="Google" id="ProtNLM"/>
    </source>
</evidence>
<proteinExistence type="predicted"/>
<evidence type="ECO:0000313" key="2">
    <source>
        <dbReference type="Proteomes" id="UP000266301"/>
    </source>
</evidence>
<name>A0A386H2F5_9CLOT</name>
<dbReference type="EMBL" id="CP032416">
    <property type="protein sequence ID" value="AYD39891.1"/>
    <property type="molecule type" value="Genomic_DNA"/>
</dbReference>